<keyword evidence="2" id="KW-0378">Hydrolase</keyword>
<dbReference type="CDD" id="cd01851">
    <property type="entry name" value="GBP"/>
    <property type="match status" value="1"/>
</dbReference>
<feature type="coiled-coil region" evidence="5">
    <location>
        <begin position="709"/>
        <end position="961"/>
    </location>
</feature>
<evidence type="ECO:0000256" key="3">
    <source>
        <dbReference type="ARBA" id="ARBA00023134"/>
    </source>
</evidence>
<feature type="region of interest" description="Disordered" evidence="6">
    <location>
        <begin position="967"/>
        <end position="1043"/>
    </location>
</feature>
<dbReference type="InterPro" id="IPR027417">
    <property type="entry name" value="P-loop_NTPase"/>
</dbReference>
<evidence type="ECO:0000256" key="5">
    <source>
        <dbReference type="SAM" id="Coils"/>
    </source>
</evidence>
<dbReference type="InterPro" id="IPR015894">
    <property type="entry name" value="Guanylate-bd_N"/>
</dbReference>
<evidence type="ECO:0000313" key="8">
    <source>
        <dbReference type="EMBL" id="OAE23143.1"/>
    </source>
</evidence>
<reference evidence="8" key="1">
    <citation type="submission" date="2016-03" db="EMBL/GenBank/DDBJ databases">
        <title>Mechanisms controlling the formation of the plant cell surface in tip-growing cells are functionally conserved among land plants.</title>
        <authorList>
            <person name="Honkanen S."/>
            <person name="Jones V.A."/>
            <person name="Morieri G."/>
            <person name="Champion C."/>
            <person name="Hetherington A.J."/>
            <person name="Kelly S."/>
            <person name="Saint-Marcoux D."/>
            <person name="Proust H."/>
            <person name="Prescott H."/>
            <person name="Dolan L."/>
        </authorList>
    </citation>
    <scope>NUCLEOTIDE SEQUENCE [LARGE SCALE GENOMIC DNA]</scope>
    <source>
        <tissue evidence="8">Whole gametophyte</tissue>
    </source>
</reference>
<dbReference type="EMBL" id="LVLJ01002920">
    <property type="protein sequence ID" value="OAE23143.1"/>
    <property type="molecule type" value="Genomic_DNA"/>
</dbReference>
<dbReference type="FunFam" id="3.40.50.300:FF:000723">
    <property type="entry name" value="Guanylate-binding family protein"/>
    <property type="match status" value="1"/>
</dbReference>
<dbReference type="InterPro" id="IPR030386">
    <property type="entry name" value="G_GB1_RHD3_dom"/>
</dbReference>
<gene>
    <name evidence="8" type="ORF">AXG93_1953s1010</name>
</gene>
<dbReference type="Gene3D" id="3.40.50.300">
    <property type="entry name" value="P-loop containing nucleotide triphosphate hydrolases"/>
    <property type="match status" value="1"/>
</dbReference>
<feature type="coiled-coil region" evidence="5">
    <location>
        <begin position="542"/>
        <end position="668"/>
    </location>
</feature>
<dbReference type="GO" id="GO:0003924">
    <property type="term" value="F:GTPase activity"/>
    <property type="evidence" value="ECO:0007669"/>
    <property type="project" value="InterPro"/>
</dbReference>
<evidence type="ECO:0000256" key="6">
    <source>
        <dbReference type="SAM" id="MobiDB-lite"/>
    </source>
</evidence>
<dbReference type="GO" id="GO:0005525">
    <property type="term" value="F:GTP binding"/>
    <property type="evidence" value="ECO:0007669"/>
    <property type="project" value="UniProtKB-KW"/>
</dbReference>
<keyword evidence="1" id="KW-0547">Nucleotide-binding</keyword>
<evidence type="ECO:0000256" key="4">
    <source>
        <dbReference type="PROSITE-ProRule" id="PRU01052"/>
    </source>
</evidence>
<dbReference type="SUPFAM" id="SSF48340">
    <property type="entry name" value="Interferon-induced guanylate-binding protein 1 (GBP1), C-terminal domain"/>
    <property type="match status" value="1"/>
</dbReference>
<evidence type="ECO:0000313" key="9">
    <source>
        <dbReference type="Proteomes" id="UP000077202"/>
    </source>
</evidence>
<dbReference type="AlphaFoldDB" id="A0A176VRV9"/>
<protein>
    <recommendedName>
        <fullName evidence="7">GB1/RHD3-type G domain-containing protein</fullName>
    </recommendedName>
</protein>
<organism evidence="8 9">
    <name type="scientific">Marchantia polymorpha subsp. ruderalis</name>
    <dbReference type="NCBI Taxonomy" id="1480154"/>
    <lineage>
        <taxon>Eukaryota</taxon>
        <taxon>Viridiplantae</taxon>
        <taxon>Streptophyta</taxon>
        <taxon>Embryophyta</taxon>
        <taxon>Marchantiophyta</taxon>
        <taxon>Marchantiopsida</taxon>
        <taxon>Marchantiidae</taxon>
        <taxon>Marchantiales</taxon>
        <taxon>Marchantiaceae</taxon>
        <taxon>Marchantia</taxon>
    </lineage>
</organism>
<keyword evidence="5" id="KW-0175">Coiled coil</keyword>
<dbReference type="InterPro" id="IPR036543">
    <property type="entry name" value="Guanylate-bd_C_sf"/>
</dbReference>
<dbReference type="SUPFAM" id="SSF57997">
    <property type="entry name" value="Tropomyosin"/>
    <property type="match status" value="1"/>
</dbReference>
<sequence length="1095" mass="123178">MMQMLGLRGGTPVKAKVEETTTSSVTNASPSNVQHTTTTTMMQAITPSPVTGQKARALRLVYCDERGQFRMDAEAVAALQLVKGPLGVVSICGRARQGKSFILNQLLGRSSGFQVAPTHRPCTKGLWMWSTPIKRTAPDGSEYSLLLLDSEGIDAYDQTGTYSTQIFSLAVLLSSMFIYNQMGGIDEAALDRLSLVTEMTKHIRVRASQGQTSAAELGQFSPLFLWLLRDFYLDLTELGRRITPRDYLESALQPVGGSGKAIAAKNEIRESIRALFPDRDCFTLVRPLNDERDLQRLDQIPMDRMRSEFRSGLDTLTKYVFERTRPKQLGSTIMNGPMLAGLTQSFLDALNAGAVPTIATSWQNVEENECRRAHDMAVENYLRMYDKTTPPEENALQDAHEAAVQAALATYNHEAVGTGAPRLKYERQLMVTLKKQFEDHRKKVSMEAELQILRQVGSMEERFRLACHAPGATFDQALTVLDTLLAEYEQSAFGATKWQKLVKLLMKSLNGPLHDLVKRASDKAATEYATLELKFRSSAERITFIEKQTESAQRDAQEWKKRYESSLDTYKASSEKAAAQYAALQSKYSSLEERRASLSSQLEEARKEVADWRSKYDHLLTDRKSEDERLSSEHASLQSRCTSAEARLAAAREQSESAKEEAAEWRRKHDSVVADSRAAVERSNALRERANKQHQLREDALRAEFASSIAEKDSEVKDLQTKLEHAERRVAAMTTRMKDHESKANSQTDEMAALKAEVRHLQSLVDNTKSSTITMEKDLESARQERAFHEERLRSVGKRLEEAEEKSRIAEREAKRAVEVAEKAKEEATMAERDKLETQTLAVERLAALERAERRAEGLEREKIELAQELDQVKYAELEASSRASALERRLDEREREMEQLLKASHEQRANTVEVLESLVASERAARSEANTRAESLSLQLQTVQARLDSLQQELTTVRNHETALDMRLRTYQTEPAGTARSKRPRPETDDTGTGGESSAQDMDVEITTMKRAKREHHTENGSSLMLTSTAEGDSSVKPEDEYNSKPVEYTKLTISKLKQILTKSGFGAELLAVRNPTKKDLISLYETLILRKES</sequence>
<feature type="domain" description="GB1/RHD3-type G" evidence="7">
    <location>
        <begin position="83"/>
        <end position="325"/>
    </location>
</feature>
<evidence type="ECO:0000259" key="7">
    <source>
        <dbReference type="PROSITE" id="PS51715"/>
    </source>
</evidence>
<comment type="similarity">
    <text evidence="4">Belongs to the TRAFAC class dynamin-like GTPase superfamily. GB1/RHD3 GTPase family.</text>
</comment>
<dbReference type="PROSITE" id="PS51715">
    <property type="entry name" value="G_GB1_RHD3"/>
    <property type="match status" value="1"/>
</dbReference>
<keyword evidence="3" id="KW-0342">GTP-binding</keyword>
<keyword evidence="9" id="KW-1185">Reference proteome</keyword>
<dbReference type="Pfam" id="PF02263">
    <property type="entry name" value="GBP"/>
    <property type="match status" value="1"/>
</dbReference>
<accession>A0A176VRV9</accession>
<dbReference type="Gene3D" id="1.20.1000.10">
    <property type="entry name" value="Guanylate-binding protein, C-terminal domain"/>
    <property type="match status" value="1"/>
</dbReference>
<feature type="compositionally biased region" description="Polar residues" evidence="6">
    <location>
        <begin position="1021"/>
        <end position="1033"/>
    </location>
</feature>
<dbReference type="InterPro" id="IPR003191">
    <property type="entry name" value="Guanylate-bd/ATL_C"/>
</dbReference>
<dbReference type="Proteomes" id="UP000077202">
    <property type="component" value="Unassembled WGS sequence"/>
</dbReference>
<dbReference type="PANTHER" id="PTHR10751">
    <property type="entry name" value="GUANYLATE BINDING PROTEIN"/>
    <property type="match status" value="1"/>
</dbReference>
<comment type="caution">
    <text evidence="8">The sequence shown here is derived from an EMBL/GenBank/DDBJ whole genome shotgun (WGS) entry which is preliminary data.</text>
</comment>
<dbReference type="Pfam" id="PF02841">
    <property type="entry name" value="GBP_C"/>
    <property type="match status" value="1"/>
</dbReference>
<evidence type="ECO:0000256" key="2">
    <source>
        <dbReference type="ARBA" id="ARBA00022801"/>
    </source>
</evidence>
<evidence type="ECO:0000256" key="1">
    <source>
        <dbReference type="ARBA" id="ARBA00022741"/>
    </source>
</evidence>
<dbReference type="SUPFAM" id="SSF52540">
    <property type="entry name" value="P-loop containing nucleoside triphosphate hydrolases"/>
    <property type="match status" value="1"/>
</dbReference>
<proteinExistence type="inferred from homology"/>
<name>A0A176VRV9_MARPO</name>